<dbReference type="Proteomes" id="UP000570517">
    <property type="component" value="Unassembled WGS sequence"/>
</dbReference>
<keyword evidence="6 14" id="KW-0769">Symport</keyword>
<evidence type="ECO:0000256" key="5">
    <source>
        <dbReference type="ARBA" id="ARBA00022692"/>
    </source>
</evidence>
<keyword evidence="7 14" id="KW-1133">Transmembrane helix</keyword>
<dbReference type="GO" id="GO:0015824">
    <property type="term" value="P:proline transport"/>
    <property type="evidence" value="ECO:0007669"/>
    <property type="project" value="UniProtKB-UniRule"/>
</dbReference>
<evidence type="ECO:0000256" key="2">
    <source>
        <dbReference type="ARBA" id="ARBA00006434"/>
    </source>
</evidence>
<dbReference type="EMBL" id="JABFYL010000017">
    <property type="protein sequence ID" value="NVN49685.1"/>
    <property type="molecule type" value="Genomic_DNA"/>
</dbReference>
<dbReference type="PANTHER" id="PTHR48086">
    <property type="entry name" value="SODIUM/PROLINE SYMPORTER-RELATED"/>
    <property type="match status" value="1"/>
</dbReference>
<feature type="transmembrane region" description="Helical" evidence="14">
    <location>
        <begin position="328"/>
        <end position="356"/>
    </location>
</feature>
<dbReference type="FunFam" id="1.20.1730.10:FF:000002">
    <property type="entry name" value="Sodium/proline symporter"/>
    <property type="match status" value="1"/>
</dbReference>
<comment type="function">
    <text evidence="14">Catalyzes the sodium-dependent uptake of extracellular L-proline.</text>
</comment>
<dbReference type="PANTHER" id="PTHR48086:SF3">
    <property type="entry name" value="SODIUM_PROLINE SYMPORTER"/>
    <property type="match status" value="1"/>
</dbReference>
<dbReference type="CDD" id="cd11475">
    <property type="entry name" value="SLC5sbd_PutP"/>
    <property type="match status" value="1"/>
</dbReference>
<evidence type="ECO:0000256" key="1">
    <source>
        <dbReference type="ARBA" id="ARBA00004651"/>
    </source>
</evidence>
<evidence type="ECO:0000256" key="10">
    <source>
        <dbReference type="ARBA" id="ARBA00023136"/>
    </source>
</evidence>
<feature type="transmembrane region" description="Helical" evidence="14">
    <location>
        <begin position="127"/>
        <end position="152"/>
    </location>
</feature>
<feature type="transmembrane region" description="Helical" evidence="14">
    <location>
        <begin position="240"/>
        <end position="260"/>
    </location>
</feature>
<comment type="similarity">
    <text evidence="2 13">Belongs to the sodium:solute symporter (SSF) (TC 2.A.21) family.</text>
</comment>
<dbReference type="AlphaFoldDB" id="A0A850PQG5"/>
<evidence type="ECO:0000256" key="14">
    <source>
        <dbReference type="RuleBase" id="RU366012"/>
    </source>
</evidence>
<dbReference type="InterPro" id="IPR050277">
    <property type="entry name" value="Sodium:Solute_Symporter"/>
</dbReference>
<evidence type="ECO:0000256" key="9">
    <source>
        <dbReference type="ARBA" id="ARBA00023065"/>
    </source>
</evidence>
<keyword evidence="16" id="KW-1185">Reference proteome</keyword>
<dbReference type="GO" id="GO:0031402">
    <property type="term" value="F:sodium ion binding"/>
    <property type="evidence" value="ECO:0007669"/>
    <property type="project" value="UniProtKB-UniRule"/>
</dbReference>
<comment type="catalytic activity">
    <reaction evidence="12">
        <text>L-proline(in) + Na(+)(in) = L-proline(out) + Na(+)(out)</text>
        <dbReference type="Rhea" id="RHEA:28967"/>
        <dbReference type="ChEBI" id="CHEBI:29101"/>
        <dbReference type="ChEBI" id="CHEBI:60039"/>
    </reaction>
</comment>
<comment type="subcellular location">
    <subcellularLocation>
        <location evidence="1 14">Cell membrane</location>
        <topology evidence="1 14">Multi-pass membrane protein</topology>
    </subcellularLocation>
</comment>
<evidence type="ECO:0000256" key="6">
    <source>
        <dbReference type="ARBA" id="ARBA00022847"/>
    </source>
</evidence>
<evidence type="ECO:0000256" key="3">
    <source>
        <dbReference type="ARBA" id="ARBA00022448"/>
    </source>
</evidence>
<evidence type="ECO:0000313" key="16">
    <source>
        <dbReference type="Proteomes" id="UP000570517"/>
    </source>
</evidence>
<keyword evidence="11 14" id="KW-0739">Sodium transport</keyword>
<keyword evidence="5 14" id="KW-0812">Transmembrane</keyword>
<dbReference type="InterPro" id="IPR001734">
    <property type="entry name" value="Na/solute_symporter"/>
</dbReference>
<feature type="transmembrane region" description="Helical" evidence="14">
    <location>
        <begin position="68"/>
        <end position="88"/>
    </location>
</feature>
<organism evidence="15 16">
    <name type="scientific">Mycolicibacterium hippocampi</name>
    <dbReference type="NCBI Taxonomy" id="659824"/>
    <lineage>
        <taxon>Bacteria</taxon>
        <taxon>Bacillati</taxon>
        <taxon>Actinomycetota</taxon>
        <taxon>Actinomycetes</taxon>
        <taxon>Mycobacteriales</taxon>
        <taxon>Mycobacteriaceae</taxon>
        <taxon>Mycolicibacterium</taxon>
    </lineage>
</organism>
<dbReference type="Gene3D" id="1.20.1730.10">
    <property type="entry name" value="Sodium/glucose cotransporter"/>
    <property type="match status" value="1"/>
</dbReference>
<evidence type="ECO:0000256" key="7">
    <source>
        <dbReference type="ARBA" id="ARBA00022989"/>
    </source>
</evidence>
<sequence length="510" mass="53645">MTDSTYQMLAIGLYFAAMIAIGYYAYRQTSDLDDYMLGGRRLSPGVAALSAGASDMSGWLLLGVPGAIYAAGLGESWIVIGLVIGAYLNWRFVAPRLRAYTAIANNSITVPSFFENRLRDHSHVLRIAAGVIILVFFTFYVSSGMVAGGVFFETTFGSSYLLGMLLVAGITLSYTLFGGFLGATLTDVAQGCLMLATLIAVPVVTIIAVGGPGEVLNAIQASDTAQNLADPGNEIHRTSLFYGGSVMAILSAAAWGLGYFGQPHIIVRFMALRSPADAKAGRRIGISWMVLSSLGAIVTGFAGFAYFYNRGETLDNPETVFLELAKIMFHPFIAGIVLAAVLAAVMSTISSQLIVCSSALVEDIYRAFGKETSPTRLVAYGRLGVLTVAIVAIALALNPDGSILDLVGFAWAGFGAAFGPLIILSLFWRGLTSPGAIAGMISGAVVVGIWGQTEALASAMYEIVPGFIACAVVATVVSLMTARQNDDIDREFTEMDAAVREPAVAAATAE</sequence>
<evidence type="ECO:0000256" key="8">
    <source>
        <dbReference type="ARBA" id="ARBA00023053"/>
    </source>
</evidence>
<dbReference type="InterPro" id="IPR038377">
    <property type="entry name" value="Na/Glc_symporter_sf"/>
</dbReference>
<feature type="transmembrane region" description="Helical" evidence="14">
    <location>
        <begin position="193"/>
        <end position="211"/>
    </location>
</feature>
<feature type="transmembrane region" description="Helical" evidence="14">
    <location>
        <begin position="463"/>
        <end position="482"/>
    </location>
</feature>
<feature type="transmembrane region" description="Helical" evidence="14">
    <location>
        <begin position="409"/>
        <end position="428"/>
    </location>
</feature>
<protein>
    <recommendedName>
        <fullName evidence="14">Sodium/proline symporter</fullName>
    </recommendedName>
    <alternativeName>
        <fullName evidence="14">Proline permease</fullName>
    </alternativeName>
</protein>
<feature type="transmembrane region" description="Helical" evidence="14">
    <location>
        <begin position="288"/>
        <end position="308"/>
    </location>
</feature>
<feature type="transmembrane region" description="Helical" evidence="14">
    <location>
        <begin position="6"/>
        <end position="26"/>
    </location>
</feature>
<keyword evidence="3 14" id="KW-0813">Transport</keyword>
<evidence type="ECO:0000256" key="4">
    <source>
        <dbReference type="ARBA" id="ARBA00022475"/>
    </source>
</evidence>
<evidence type="ECO:0000256" key="13">
    <source>
        <dbReference type="RuleBase" id="RU362091"/>
    </source>
</evidence>
<proteinExistence type="inferred from homology"/>
<dbReference type="GO" id="GO:0005298">
    <property type="term" value="F:proline:sodium symporter activity"/>
    <property type="evidence" value="ECO:0007669"/>
    <property type="project" value="UniProtKB-UniRule"/>
</dbReference>
<keyword evidence="14" id="KW-0029">Amino-acid transport</keyword>
<evidence type="ECO:0000256" key="11">
    <source>
        <dbReference type="ARBA" id="ARBA00023201"/>
    </source>
</evidence>
<comment type="caution">
    <text evidence="15">The sequence shown here is derived from an EMBL/GenBank/DDBJ whole genome shotgun (WGS) entry which is preliminary data.</text>
</comment>
<evidence type="ECO:0000313" key="15">
    <source>
        <dbReference type="EMBL" id="NVN49685.1"/>
    </source>
</evidence>
<keyword evidence="8 14" id="KW-0915">Sodium</keyword>
<dbReference type="RefSeq" id="WP_178358044.1">
    <property type="nucleotide sequence ID" value="NZ_JABFYL010000017.1"/>
</dbReference>
<reference evidence="15 16" key="1">
    <citation type="submission" date="2020-05" db="EMBL/GenBank/DDBJ databases">
        <title>Draft genome sequence of Mycobacterium hippocampi DL, isolated from European seabass, Dicentrarchus labrax, reared in fish farms.</title>
        <authorList>
            <person name="Stathopoulou P."/>
            <person name="Asimakis E."/>
            <person name="Tzokas K."/>
            <person name="Batargias C."/>
            <person name="Tsiamis G."/>
        </authorList>
    </citation>
    <scope>NUCLEOTIDE SEQUENCE [LARGE SCALE GENOMIC DNA]</scope>
    <source>
        <strain evidence="15 16">DL</strain>
    </source>
</reference>
<feature type="transmembrane region" description="Helical" evidence="14">
    <location>
        <begin position="158"/>
        <end position="181"/>
    </location>
</feature>
<dbReference type="NCBIfam" id="TIGR00813">
    <property type="entry name" value="sss"/>
    <property type="match status" value="1"/>
</dbReference>
<evidence type="ECO:0000256" key="12">
    <source>
        <dbReference type="ARBA" id="ARBA00033708"/>
    </source>
</evidence>
<dbReference type="PROSITE" id="PS50283">
    <property type="entry name" value="NA_SOLUT_SYMP_3"/>
    <property type="match status" value="1"/>
</dbReference>
<gene>
    <name evidence="15" type="ORF">HLY00_5808</name>
</gene>
<dbReference type="InterPro" id="IPR011851">
    <property type="entry name" value="Na/Pro_symporter"/>
</dbReference>
<keyword evidence="9 14" id="KW-0406">Ion transport</keyword>
<keyword evidence="4 14" id="KW-1003">Cell membrane</keyword>
<dbReference type="NCBIfam" id="TIGR02121">
    <property type="entry name" value="Na_Pro_sym"/>
    <property type="match status" value="1"/>
</dbReference>
<name>A0A850PQG5_9MYCO</name>
<keyword evidence="10 14" id="KW-0472">Membrane</keyword>
<dbReference type="Pfam" id="PF00474">
    <property type="entry name" value="SSF"/>
    <property type="match status" value="1"/>
</dbReference>
<dbReference type="GO" id="GO:0005886">
    <property type="term" value="C:plasma membrane"/>
    <property type="evidence" value="ECO:0007669"/>
    <property type="project" value="UniProtKB-SubCell"/>
</dbReference>
<feature type="transmembrane region" description="Helical" evidence="14">
    <location>
        <begin position="377"/>
        <end position="397"/>
    </location>
</feature>
<dbReference type="GO" id="GO:0015193">
    <property type="term" value="F:L-proline transmembrane transporter activity"/>
    <property type="evidence" value="ECO:0007669"/>
    <property type="project" value="TreeGrafter"/>
</dbReference>
<accession>A0A850PQG5</accession>
<feature type="transmembrane region" description="Helical" evidence="14">
    <location>
        <begin position="435"/>
        <end position="451"/>
    </location>
</feature>